<dbReference type="RefSeq" id="WP_069702915.1">
    <property type="nucleotide sequence ID" value="NZ_MJAT01000036.1"/>
</dbReference>
<dbReference type="STRING" id="1390249.BHU72_08260"/>
<dbReference type="EMBL" id="MJAT01000036">
    <property type="protein sequence ID" value="OEH84816.1"/>
    <property type="molecule type" value="Genomic_DNA"/>
</dbReference>
<sequence length="164" mass="19228">MKKMRIYLILISFIVTTATLTLGFYAHQHYLVIQPIEKVLDTMGGIESYEINVTRKSKNIIVTMKSEQFMEDYNAIHTALNEHLSNQAFVITLKDNRDELLTTYLNDISFQLFEAIETKQYTLLQALNQDKNTTFVMKVEIDEKFIYLNLKNGDNYLYELIPRV</sequence>
<dbReference type="Proteomes" id="UP000095255">
    <property type="component" value="Unassembled WGS sequence"/>
</dbReference>
<accession>A0A1E5L3Z6</accession>
<evidence type="ECO:0000313" key="2">
    <source>
        <dbReference type="Proteomes" id="UP000095255"/>
    </source>
</evidence>
<reference evidence="1 2" key="1">
    <citation type="submission" date="2016-09" db="EMBL/GenBank/DDBJ databases">
        <title>Desulfuribacillus arsenicus sp. nov., an obligately anaerobic, dissimilatory arsenic- and antimonate-reducing bacterium isolated from anoxic sediments.</title>
        <authorList>
            <person name="Abin C.A."/>
            <person name="Hollibaugh J.T."/>
        </authorList>
    </citation>
    <scope>NUCLEOTIDE SEQUENCE [LARGE SCALE GENOMIC DNA]</scope>
    <source>
        <strain evidence="1 2">MLFW-2</strain>
    </source>
</reference>
<name>A0A1E5L3Z6_9FIRM</name>
<gene>
    <name evidence="1" type="ORF">BHU72_08260</name>
</gene>
<dbReference type="AlphaFoldDB" id="A0A1E5L3Z6"/>
<organism evidence="1 2">
    <name type="scientific">Desulfuribacillus stibiiarsenatis</name>
    <dbReference type="NCBI Taxonomy" id="1390249"/>
    <lineage>
        <taxon>Bacteria</taxon>
        <taxon>Bacillati</taxon>
        <taxon>Bacillota</taxon>
        <taxon>Desulfuribacillia</taxon>
        <taxon>Desulfuribacillales</taxon>
        <taxon>Desulfuribacillaceae</taxon>
        <taxon>Desulfuribacillus</taxon>
    </lineage>
</organism>
<keyword evidence="2" id="KW-1185">Reference proteome</keyword>
<comment type="caution">
    <text evidence="1">The sequence shown here is derived from an EMBL/GenBank/DDBJ whole genome shotgun (WGS) entry which is preliminary data.</text>
</comment>
<evidence type="ECO:0000313" key="1">
    <source>
        <dbReference type="EMBL" id="OEH84816.1"/>
    </source>
</evidence>
<protein>
    <submittedName>
        <fullName evidence="1">Uncharacterized protein</fullName>
    </submittedName>
</protein>
<proteinExistence type="predicted"/>
<dbReference type="OrthoDB" id="2652483at2"/>